<keyword evidence="8" id="KW-1003">Cell membrane</keyword>
<dbReference type="GO" id="GO:0005388">
    <property type="term" value="F:P-type calcium transporter activity"/>
    <property type="evidence" value="ECO:0007669"/>
    <property type="project" value="UniProtKB-EC"/>
</dbReference>
<evidence type="ECO:0000259" key="28">
    <source>
        <dbReference type="Pfam" id="PF00122"/>
    </source>
</evidence>
<feature type="domain" description="P-type ATPase A" evidence="28">
    <location>
        <begin position="93"/>
        <end position="220"/>
    </location>
</feature>
<feature type="transmembrane region" description="Helical" evidence="27">
    <location>
        <begin position="693"/>
        <end position="714"/>
    </location>
</feature>
<evidence type="ECO:0000256" key="14">
    <source>
        <dbReference type="ARBA" id="ARBA00022840"/>
    </source>
</evidence>
<dbReference type="GO" id="GO:0098794">
    <property type="term" value="C:postsynapse"/>
    <property type="evidence" value="ECO:0007669"/>
    <property type="project" value="GOC"/>
</dbReference>
<evidence type="ECO:0000256" key="11">
    <source>
        <dbReference type="ARBA" id="ARBA00022692"/>
    </source>
</evidence>
<evidence type="ECO:0000256" key="2">
    <source>
        <dbReference type="ARBA" id="ARBA00004477"/>
    </source>
</evidence>
<keyword evidence="13" id="KW-0106">Calcium</keyword>
<feature type="domain" description="Cation-transporting P-type ATPase C-terminal" evidence="29">
    <location>
        <begin position="717"/>
        <end position="920"/>
    </location>
</feature>
<evidence type="ECO:0000313" key="32">
    <source>
        <dbReference type="Proteomes" id="UP000010556"/>
    </source>
</evidence>
<evidence type="ECO:0000256" key="13">
    <source>
        <dbReference type="ARBA" id="ARBA00022837"/>
    </source>
</evidence>
<dbReference type="GO" id="GO:0001614">
    <property type="term" value="F:purinergic nucleotide receptor activity"/>
    <property type="evidence" value="ECO:0007669"/>
    <property type="project" value="InterPro"/>
</dbReference>
<dbReference type="Gene3D" id="2.70.150.10">
    <property type="entry name" value="Calcium-transporting ATPase, cytoplasmic transduction domain A"/>
    <property type="match status" value="1"/>
</dbReference>
<dbReference type="SUPFAM" id="SSF81665">
    <property type="entry name" value="Calcium ATPase, transmembrane domain M"/>
    <property type="match status" value="1"/>
</dbReference>
<dbReference type="InterPro" id="IPR053792">
    <property type="entry name" value="P2X_RECEPTOR_CS"/>
</dbReference>
<dbReference type="InterPro" id="IPR006068">
    <property type="entry name" value="ATPase_P-typ_cation-transptr_C"/>
</dbReference>
<dbReference type="Pfam" id="PF00689">
    <property type="entry name" value="Cation_ATPase_C"/>
    <property type="match status" value="1"/>
</dbReference>
<dbReference type="GO" id="GO:0004931">
    <property type="term" value="F:extracellularly ATP-gated monoatomic cation channel activity"/>
    <property type="evidence" value="ECO:0007669"/>
    <property type="project" value="InterPro"/>
</dbReference>
<feature type="transmembrane region" description="Helical" evidence="27">
    <location>
        <begin position="766"/>
        <end position="790"/>
    </location>
</feature>
<dbReference type="Pfam" id="PF00690">
    <property type="entry name" value="Cation_ATPase_N"/>
    <property type="match status" value="1"/>
</dbReference>
<dbReference type="InterPro" id="IPR023298">
    <property type="entry name" value="ATPase_P-typ_TM_dom_sf"/>
</dbReference>
<evidence type="ECO:0000256" key="1">
    <source>
        <dbReference type="ARBA" id="ARBA00001946"/>
    </source>
</evidence>
<dbReference type="Gene3D" id="3.40.50.1000">
    <property type="entry name" value="HAD superfamily/HAD-like"/>
    <property type="match status" value="2"/>
</dbReference>
<evidence type="ECO:0000256" key="9">
    <source>
        <dbReference type="ARBA" id="ARBA00022553"/>
    </source>
</evidence>
<feature type="transmembrane region" description="Helical" evidence="27">
    <location>
        <begin position="30"/>
        <end position="48"/>
    </location>
</feature>
<evidence type="ECO:0000256" key="19">
    <source>
        <dbReference type="ARBA" id="ARBA00023136"/>
    </source>
</evidence>
<keyword evidence="22" id="KW-1071">Ligand-gated ion channel</keyword>
<dbReference type="InterPro" id="IPR027309">
    <property type="entry name" value="P2X_extracellular_dom_sf"/>
</dbReference>
<feature type="transmembrane region" description="Helical" evidence="27">
    <location>
        <begin position="1265"/>
        <end position="1287"/>
    </location>
</feature>
<proteinExistence type="inferred from homology"/>
<feature type="transmembrane region" description="Helical" evidence="27">
    <location>
        <begin position="241"/>
        <end position="261"/>
    </location>
</feature>
<evidence type="ECO:0000256" key="10">
    <source>
        <dbReference type="ARBA" id="ARBA00022568"/>
    </source>
</evidence>
<name>L5M133_MYODS</name>
<dbReference type="Gene3D" id="2.60.490.10">
    <property type="entry name" value="atp-gated p2x4 ion channel domain"/>
    <property type="match status" value="1"/>
</dbReference>
<dbReference type="Pfam" id="PF13246">
    <property type="entry name" value="Cation_ATPase"/>
    <property type="match status" value="1"/>
</dbReference>
<dbReference type="InterPro" id="IPR036412">
    <property type="entry name" value="HAD-like_sf"/>
</dbReference>
<dbReference type="Pfam" id="PF00864">
    <property type="entry name" value="P2X_receptor"/>
    <property type="match status" value="1"/>
</dbReference>
<feature type="compositionally biased region" description="Polar residues" evidence="26">
    <location>
        <begin position="1316"/>
        <end position="1329"/>
    </location>
</feature>
<evidence type="ECO:0000256" key="17">
    <source>
        <dbReference type="ARBA" id="ARBA00022989"/>
    </source>
</evidence>
<evidence type="ECO:0000256" key="5">
    <source>
        <dbReference type="ARBA" id="ARBA00009848"/>
    </source>
</evidence>
<evidence type="ECO:0000256" key="23">
    <source>
        <dbReference type="ARBA" id="ARBA00023303"/>
    </source>
</evidence>
<dbReference type="FunFam" id="2.70.150.10:FF:000160">
    <property type="entry name" value="Sarcoplasmic/endoplasmic reticulum calcium ATPase 1"/>
    <property type="match status" value="1"/>
</dbReference>
<evidence type="ECO:0000259" key="29">
    <source>
        <dbReference type="Pfam" id="PF00689"/>
    </source>
</evidence>
<dbReference type="Pfam" id="PF00122">
    <property type="entry name" value="E1-E2_ATPase"/>
    <property type="match status" value="1"/>
</dbReference>
<dbReference type="Gene3D" id="3.40.1110.10">
    <property type="entry name" value="Calcium-transporting ATPase, cytoplasmic domain N"/>
    <property type="match status" value="1"/>
</dbReference>
<keyword evidence="12" id="KW-0547">Nucleotide-binding</keyword>
<keyword evidence="11 27" id="KW-0812">Transmembrane</keyword>
<feature type="transmembrane region" description="Helical" evidence="27">
    <location>
        <begin position="961"/>
        <end position="980"/>
    </location>
</feature>
<dbReference type="PROSITE" id="PS00154">
    <property type="entry name" value="ATPASE_E1_E2"/>
    <property type="match status" value="1"/>
</dbReference>
<dbReference type="InterPro" id="IPR023299">
    <property type="entry name" value="ATPase_P-typ_cyto_dom_N"/>
</dbReference>
<dbReference type="EMBL" id="KB105942">
    <property type="protein sequence ID" value="ELK31970.1"/>
    <property type="molecule type" value="Genomic_DNA"/>
</dbReference>
<evidence type="ECO:0000259" key="30">
    <source>
        <dbReference type="Pfam" id="PF00690"/>
    </source>
</evidence>
<keyword evidence="20" id="KW-1015">Disulfide bond</keyword>
<keyword evidence="9" id="KW-0597">Phosphoprotein</keyword>
<dbReference type="SUPFAM" id="SSF81653">
    <property type="entry name" value="Calcium ATPase, transduction domain A"/>
    <property type="match status" value="1"/>
</dbReference>
<comment type="cofactor">
    <cofactor evidence="1">
        <name>Mg(2+)</name>
        <dbReference type="ChEBI" id="CHEBI:18420"/>
    </cofactor>
</comment>
<keyword evidence="32" id="KW-1185">Reference proteome</keyword>
<comment type="catalytic activity">
    <reaction evidence="25">
        <text>Ca(2+)(in) + ATP + H2O = Ca(2+)(out) + ADP + phosphate + H(+)</text>
        <dbReference type="Rhea" id="RHEA:18105"/>
        <dbReference type="ChEBI" id="CHEBI:15377"/>
        <dbReference type="ChEBI" id="CHEBI:15378"/>
        <dbReference type="ChEBI" id="CHEBI:29108"/>
        <dbReference type="ChEBI" id="CHEBI:30616"/>
        <dbReference type="ChEBI" id="CHEBI:43474"/>
        <dbReference type="ChEBI" id="CHEBI:456216"/>
        <dbReference type="EC" id="7.2.2.10"/>
    </reaction>
    <physiologicalReaction direction="left-to-right" evidence="25">
        <dbReference type="Rhea" id="RHEA:18106"/>
    </physiologicalReaction>
</comment>
<dbReference type="FunFam" id="1.20.1110.10:FF:000065">
    <property type="entry name" value="Sarcoplasmic/endoplasmic reticulum calcium ATPase 1"/>
    <property type="match status" value="3"/>
</dbReference>
<evidence type="ECO:0000256" key="8">
    <source>
        <dbReference type="ARBA" id="ARBA00022475"/>
    </source>
</evidence>
<feature type="compositionally biased region" description="Basic and acidic residues" evidence="26">
    <location>
        <begin position="1304"/>
        <end position="1313"/>
    </location>
</feature>
<comment type="similarity">
    <text evidence="5">Belongs to the P2X receptor family.</text>
</comment>
<protein>
    <recommendedName>
        <fullName evidence="6">P-type Ca(2+) transporter</fullName>
        <ecNumber evidence="6">7.2.2.10</ecNumber>
    </recommendedName>
</protein>
<evidence type="ECO:0000256" key="21">
    <source>
        <dbReference type="ARBA" id="ARBA00023180"/>
    </source>
</evidence>
<dbReference type="InterPro" id="IPR008250">
    <property type="entry name" value="ATPase_P-typ_transduc_dom_A_sf"/>
</dbReference>
<dbReference type="PANTHER" id="PTHR42861">
    <property type="entry name" value="CALCIUM-TRANSPORTING ATPASE"/>
    <property type="match status" value="1"/>
</dbReference>
<accession>L5M133</accession>
<evidence type="ECO:0000256" key="4">
    <source>
        <dbReference type="ARBA" id="ARBA00005675"/>
    </source>
</evidence>
<feature type="region of interest" description="Disordered" evidence="26">
    <location>
        <begin position="1304"/>
        <end position="1329"/>
    </location>
</feature>
<keyword evidence="18" id="KW-0406">Ion transport</keyword>
<dbReference type="FunFam" id="2.60.490.10:FF:000001">
    <property type="entry name" value="P2X purinoceptor"/>
    <property type="match status" value="1"/>
</dbReference>
<evidence type="ECO:0000256" key="7">
    <source>
        <dbReference type="ARBA" id="ARBA00022448"/>
    </source>
</evidence>
<dbReference type="EC" id="7.2.2.10" evidence="6"/>
<keyword evidence="10" id="KW-0109">Calcium transport</keyword>
<keyword evidence="14" id="KW-0067">ATP-binding</keyword>
<feature type="transmembrane region" description="Helical" evidence="27">
    <location>
        <begin position="726"/>
        <end position="745"/>
    </location>
</feature>
<dbReference type="Pfam" id="PF08282">
    <property type="entry name" value="Hydrolase_3"/>
    <property type="match status" value="1"/>
</dbReference>
<comment type="similarity">
    <text evidence="4">Belongs to the cation transport ATPase (P-type) (TC 3.A.3) family. Type IIA subfamily.</text>
</comment>
<sequence>MAPTAADPTELPTEEGKSLWELVLEQFEDLLVRILLLAALVSFVLAWFEEGEETMTAFVEPLVIVLILVANAVVGVWQERNAESAIEALKEYEPEMGKVLRSDRTGVQRIRARDIVPGDIVEVAVGDKVPADLRLVEIKSTTLRVDQSILTGEARRRGRAGLGESVSVTKHTDAIPDPRAVNQDKKNMLFSGTNIASGKAVGVAVATGLCTELGKIRSQMAAVEPERTPLQQKLDEFGRQLSHAISVICVAVWVINIGHFADPAHGGSWLRGAVYYFKIAVALAVAAIPEGLPAVITTCLALGTRRMARKNAIVRSLPSVETLGCTSVICSDKTGTLTTNQMSVCRMFVVAEAEAGACRLHEFTISGTTYTPEGQVLQGEQPVRCGQFDGLVELATICALCNDSALDYNEAKGVYEKVGEATETALTCLVEKMNVFDTNLQNLSLVERAGACNAVIRQLMRKEFTLEFSRDRKSMSVYCTPTRPGQAAQGSKMFVKGAPESVIERCSSVRVGSRRVPLNTTSREQILAKIRDWGSGSDTLRCLALATRDAPPRKEDMQLDDCSKFVQYETDLTFVGCVGMLDPPRPEVAACIERCHRAGIRVVMITGDNKGRGPAHKSRIVEFLQSFNEITAMTGDGVNDAPALKKAEIGIAMGSGTAVAKSAAEMVLSDDNFASIVAAVEEGRAIYSNMKQFIRYLISSNVGEVVCIFLTAILGLPEALIPVQLLWVNLVTDGLPATALGFNPPDLDIMEKLPRNPREALISGWLFFRYLAIGVYVGLATVAAATWWFLYDADGPHITFYQLRNFLKCSEDNPLFAGIDCEVFESRFPTTMALSVLVTIEMCNALNSVSENQSLLRMPPWLNPWLLAAVIMSMALHFLILLVPPLPLIFQVTPLSGRQWGVVLQISLPVILLDEALKYLSRHHEEKERNMARRLQDELAAFFFEYDTPRMVLVRNKKVGIIFRLIQLVVLAYVIGWVFFYEKGYQTSSGLISSVSVKLKGLAVTQLPGLGPQVWDVADYVFPAQGDSSFVVMTNFIMTPHQAQGYCAEHPEGGICKDDRGCTPGKAERKAQGIRTGKCVAFNNTVKTCEIFGWCPVEVDDSVPRPALLREAENFTLFIKNSITFPRFGTNRSNLVEEVDAKYLKKCLFHKISHPLCPIFNLGYVVRELEQNFSSLAEKGGAIGITIDWNCDLDWRVRHCKPVYQFHRLYEEKDLAQGFNFRFAKYFVENGTNYRHLFKVFGIRFDILVDGKAGKFDIIPTMTTIGSGIGIFGVATVLCDLLLLHILPKRHYYKQKKFKYAEDMGPEARERDPAATGSTLGLQENMKTS</sequence>
<dbReference type="InterPro" id="IPR023214">
    <property type="entry name" value="HAD_sf"/>
</dbReference>
<evidence type="ECO:0000256" key="6">
    <source>
        <dbReference type="ARBA" id="ARBA00012790"/>
    </source>
</evidence>
<dbReference type="GO" id="GO:0016887">
    <property type="term" value="F:ATP hydrolysis activity"/>
    <property type="evidence" value="ECO:0007669"/>
    <property type="project" value="InterPro"/>
</dbReference>
<evidence type="ECO:0000256" key="18">
    <source>
        <dbReference type="ARBA" id="ARBA00023065"/>
    </source>
</evidence>
<dbReference type="CDD" id="cd02083">
    <property type="entry name" value="P-type_ATPase_SERCA"/>
    <property type="match status" value="1"/>
</dbReference>
<evidence type="ECO:0000256" key="22">
    <source>
        <dbReference type="ARBA" id="ARBA00023286"/>
    </source>
</evidence>
<evidence type="ECO:0000256" key="27">
    <source>
        <dbReference type="SAM" id="Phobius"/>
    </source>
</evidence>
<dbReference type="NCBIfam" id="TIGR00863">
    <property type="entry name" value="P2X"/>
    <property type="match status" value="1"/>
</dbReference>
<keyword evidence="23" id="KW-0407">Ion channel</keyword>
<feature type="transmembrane region" description="Helical" evidence="27">
    <location>
        <begin position="865"/>
        <end position="890"/>
    </location>
</feature>
<dbReference type="NCBIfam" id="TIGR01494">
    <property type="entry name" value="ATPase_P-type"/>
    <property type="match status" value="2"/>
</dbReference>
<dbReference type="GO" id="GO:0005789">
    <property type="term" value="C:endoplasmic reticulum membrane"/>
    <property type="evidence" value="ECO:0007669"/>
    <property type="project" value="UniProtKB-SubCell"/>
</dbReference>
<dbReference type="PROSITE" id="PS01212">
    <property type="entry name" value="P2X_RECEPTOR"/>
    <property type="match status" value="1"/>
</dbReference>
<evidence type="ECO:0000256" key="24">
    <source>
        <dbReference type="ARBA" id="ARBA00036634"/>
    </source>
</evidence>
<dbReference type="Gene3D" id="1.20.1110.10">
    <property type="entry name" value="Calcium-transporting ATPase, transmembrane domain"/>
    <property type="match status" value="2"/>
</dbReference>
<dbReference type="InterPro" id="IPR001757">
    <property type="entry name" value="P_typ_ATPase"/>
</dbReference>
<evidence type="ECO:0000256" key="12">
    <source>
        <dbReference type="ARBA" id="ARBA00022741"/>
    </source>
</evidence>
<reference evidence="32" key="1">
    <citation type="journal article" date="2013" name="Science">
        <title>Comparative analysis of bat genomes provides insight into the evolution of flight and immunity.</title>
        <authorList>
            <person name="Zhang G."/>
            <person name="Cowled C."/>
            <person name="Shi Z."/>
            <person name="Huang Z."/>
            <person name="Bishop-Lilly K.A."/>
            <person name="Fang X."/>
            <person name="Wynne J.W."/>
            <person name="Xiong Z."/>
            <person name="Baker M.L."/>
            <person name="Zhao W."/>
            <person name="Tachedjian M."/>
            <person name="Zhu Y."/>
            <person name="Zhou P."/>
            <person name="Jiang X."/>
            <person name="Ng J."/>
            <person name="Yang L."/>
            <person name="Wu L."/>
            <person name="Xiao J."/>
            <person name="Feng Y."/>
            <person name="Chen Y."/>
            <person name="Sun X."/>
            <person name="Zhang Y."/>
            <person name="Marsh G.A."/>
            <person name="Crameri G."/>
            <person name="Broder C.C."/>
            <person name="Frey K.G."/>
            <person name="Wang L.F."/>
            <person name="Wang J."/>
        </authorList>
    </citation>
    <scope>NUCLEOTIDE SEQUENCE [LARGE SCALE GENOMIC DNA]</scope>
</reference>
<comment type="subcellular location">
    <subcellularLocation>
        <location evidence="3">Cell membrane</location>
        <topology evidence="3">Multi-pass membrane protein</topology>
    </subcellularLocation>
    <subcellularLocation>
        <location evidence="2">Endoplasmic reticulum membrane</location>
        <topology evidence="2">Multi-pass membrane protein</topology>
    </subcellularLocation>
</comment>
<dbReference type="GO" id="GO:0005524">
    <property type="term" value="F:ATP binding"/>
    <property type="evidence" value="ECO:0007669"/>
    <property type="project" value="UniProtKB-KW"/>
</dbReference>
<evidence type="ECO:0000256" key="15">
    <source>
        <dbReference type="ARBA" id="ARBA00022842"/>
    </source>
</evidence>
<feature type="transmembrane region" description="Helical" evidence="27">
    <location>
        <begin position="54"/>
        <end position="77"/>
    </location>
</feature>
<dbReference type="InterPro" id="IPR059000">
    <property type="entry name" value="ATPase_P-type_domA"/>
</dbReference>
<evidence type="ECO:0000256" key="16">
    <source>
        <dbReference type="ARBA" id="ARBA00022967"/>
    </source>
</evidence>
<evidence type="ECO:0000256" key="25">
    <source>
        <dbReference type="ARBA" id="ARBA00047282"/>
    </source>
</evidence>
<evidence type="ECO:0000313" key="31">
    <source>
        <dbReference type="EMBL" id="ELK31970.1"/>
    </source>
</evidence>
<dbReference type="PRINTS" id="PR01307">
    <property type="entry name" value="P2XRECEPTOR"/>
</dbReference>
<dbReference type="SFLD" id="SFLDS00003">
    <property type="entry name" value="Haloacid_Dehalogenase"/>
    <property type="match status" value="1"/>
</dbReference>
<dbReference type="InterPro" id="IPR004014">
    <property type="entry name" value="ATPase_P-typ_cation-transptr_N"/>
</dbReference>
<evidence type="ECO:0000256" key="26">
    <source>
        <dbReference type="SAM" id="MobiDB-lite"/>
    </source>
</evidence>
<evidence type="ECO:0000256" key="20">
    <source>
        <dbReference type="ARBA" id="ARBA00023157"/>
    </source>
</evidence>
<keyword evidence="17 27" id="KW-1133">Transmembrane helix</keyword>
<dbReference type="eggNOG" id="KOG0202">
    <property type="taxonomic scope" value="Eukaryota"/>
</dbReference>
<dbReference type="Gene3D" id="1.10.287.940">
    <property type="entry name" value="atp-gated p2x4 ion channel"/>
    <property type="match status" value="1"/>
</dbReference>
<dbReference type="InterPro" id="IPR001429">
    <property type="entry name" value="P2X_purnocptor"/>
</dbReference>
<evidence type="ECO:0000256" key="3">
    <source>
        <dbReference type="ARBA" id="ARBA00004651"/>
    </source>
</evidence>
<keyword evidence="19 27" id="KW-0472">Membrane</keyword>
<feature type="domain" description="Cation-transporting P-type ATPase N-terminal" evidence="30">
    <location>
        <begin position="10"/>
        <end position="42"/>
    </location>
</feature>
<organism evidence="31 32">
    <name type="scientific">Myotis davidii</name>
    <name type="common">David's myotis</name>
    <dbReference type="NCBI Taxonomy" id="225400"/>
    <lineage>
        <taxon>Eukaryota</taxon>
        <taxon>Metazoa</taxon>
        <taxon>Chordata</taxon>
        <taxon>Craniata</taxon>
        <taxon>Vertebrata</taxon>
        <taxon>Euteleostomi</taxon>
        <taxon>Mammalia</taxon>
        <taxon>Eutheria</taxon>
        <taxon>Laurasiatheria</taxon>
        <taxon>Chiroptera</taxon>
        <taxon>Yangochiroptera</taxon>
        <taxon>Vespertilionidae</taxon>
        <taxon>Myotis</taxon>
    </lineage>
</organism>
<dbReference type="InterPro" id="IPR003044">
    <property type="entry name" value="P2X1_purnocptor"/>
</dbReference>
<dbReference type="InterPro" id="IPR018303">
    <property type="entry name" value="ATPase_P-typ_P_site"/>
</dbReference>
<keyword evidence="7" id="KW-0813">Transport</keyword>
<dbReference type="GO" id="GO:0033198">
    <property type="term" value="P:response to ATP"/>
    <property type="evidence" value="ECO:0007669"/>
    <property type="project" value="InterPro"/>
</dbReference>
<dbReference type="FunFam" id="3.40.1110.10:FF:000003">
    <property type="entry name" value="Calcium-transporting ATPase"/>
    <property type="match status" value="1"/>
</dbReference>
<keyword evidence="21" id="KW-0325">Glycoprotein</keyword>
<gene>
    <name evidence="31" type="ORF">MDA_GLEAN10006377</name>
</gene>
<dbReference type="SUPFAM" id="SSF81660">
    <property type="entry name" value="Metal cation-transporting ATPase, ATP-binding domain N"/>
    <property type="match status" value="1"/>
</dbReference>
<dbReference type="GO" id="GO:0005886">
    <property type="term" value="C:plasma membrane"/>
    <property type="evidence" value="ECO:0007669"/>
    <property type="project" value="UniProtKB-SubCell"/>
</dbReference>
<comment type="catalytic activity">
    <reaction evidence="24">
        <text>Ca(2+)(in) = Ca(2+)(out)</text>
        <dbReference type="Rhea" id="RHEA:29671"/>
        <dbReference type="ChEBI" id="CHEBI:29108"/>
    </reaction>
</comment>
<dbReference type="SUPFAM" id="SSF56784">
    <property type="entry name" value="HAD-like"/>
    <property type="match status" value="1"/>
</dbReference>
<dbReference type="PRINTS" id="PR01308">
    <property type="entry name" value="P2X1RECEPTOR"/>
</dbReference>
<feature type="transmembrane region" description="Helical" evidence="27">
    <location>
        <begin position="273"/>
        <end position="302"/>
    </location>
</feature>
<keyword evidence="15" id="KW-0460">Magnesium</keyword>
<dbReference type="InterPro" id="IPR059116">
    <property type="entry name" value="P2X_receptor"/>
</dbReference>
<dbReference type="Proteomes" id="UP000010556">
    <property type="component" value="Unassembled WGS sequence"/>
</dbReference>
<keyword evidence="16" id="KW-1278">Translocase</keyword>